<dbReference type="InterPro" id="IPR014903">
    <property type="entry name" value="DUF1796"/>
</dbReference>
<dbReference type="Pfam" id="PF08795">
    <property type="entry name" value="DUF1796"/>
    <property type="match status" value="1"/>
</dbReference>
<keyword evidence="2" id="KW-1185">Reference proteome</keyword>
<comment type="caution">
    <text evidence="1">The sequence shown here is derived from an EMBL/GenBank/DDBJ whole genome shotgun (WGS) entry which is preliminary data.</text>
</comment>
<sequence>MELVTPQAASPPPDRVLRVDFTTAPLASAVGTWTGEGLASDGREGSLVYGPYWRLPAGHYTLRCFGTAAGGEASLSVWHDFGRRRIASRRLAGEVTELGFTLPEEVSNIEFAVQVGSDARYVFRYFELREDTTEELPAGGRPARRSDFRPHAPFRHVLGLGTHCYSAYFLKRMGWRRFAGPFDWIFSTPDMVVHCIEDDFATFLDPRQLEPVPVEQRSDPRFERCHHRFYRERFGLDFIFNHHDVWTEEGQAYLRRSVERFRVLARGREPVLLLQSCREGDMSVAQFRNTARCLDRYFPNGVLNAVVVAGPGGGLLPEVTLLAREGEHMMLRYQPVGEWEATAFREPIDEKILAEILQMHRLDLG</sequence>
<evidence type="ECO:0000313" key="2">
    <source>
        <dbReference type="Proteomes" id="UP001589865"/>
    </source>
</evidence>
<dbReference type="Proteomes" id="UP001589865">
    <property type="component" value="Unassembled WGS sequence"/>
</dbReference>
<accession>A0ABV6JQW4</accession>
<dbReference type="RefSeq" id="WP_377043855.1">
    <property type="nucleotide sequence ID" value="NZ_JBHLUN010000005.1"/>
</dbReference>
<reference evidence="1 2" key="1">
    <citation type="submission" date="2024-09" db="EMBL/GenBank/DDBJ databases">
        <authorList>
            <person name="Sun Q."/>
            <person name="Mori K."/>
        </authorList>
    </citation>
    <scope>NUCLEOTIDE SEQUENCE [LARGE SCALE GENOMIC DNA]</scope>
    <source>
        <strain evidence="1 2">TBRC 5777</strain>
    </source>
</reference>
<gene>
    <name evidence="1" type="ORF">ACFFGY_07615</name>
</gene>
<proteinExistence type="predicted"/>
<evidence type="ECO:0000313" key="1">
    <source>
        <dbReference type="EMBL" id="MFC0408113.1"/>
    </source>
</evidence>
<organism evidence="1 2">
    <name type="scientific">Roseomonas elaeocarpi</name>
    <dbReference type="NCBI Taxonomy" id="907779"/>
    <lineage>
        <taxon>Bacteria</taxon>
        <taxon>Pseudomonadati</taxon>
        <taxon>Pseudomonadota</taxon>
        <taxon>Alphaproteobacteria</taxon>
        <taxon>Acetobacterales</taxon>
        <taxon>Roseomonadaceae</taxon>
        <taxon>Roseomonas</taxon>
    </lineage>
</organism>
<dbReference type="EMBL" id="JBHLUN010000005">
    <property type="protein sequence ID" value="MFC0408113.1"/>
    <property type="molecule type" value="Genomic_DNA"/>
</dbReference>
<protein>
    <submittedName>
        <fullName evidence="1">DUF1796 family putative cysteine peptidase</fullName>
    </submittedName>
</protein>
<name>A0ABV6JQW4_9PROT</name>